<dbReference type="Pfam" id="PF00383">
    <property type="entry name" value="dCMP_cyt_deam_1"/>
    <property type="match status" value="1"/>
</dbReference>
<keyword evidence="5" id="KW-0479">Metal-binding</keyword>
<evidence type="ECO:0000256" key="5">
    <source>
        <dbReference type="ARBA" id="ARBA00022723"/>
    </source>
</evidence>
<organism evidence="10 11">
    <name type="scientific">Pneumocystis wakefieldiae</name>
    <dbReference type="NCBI Taxonomy" id="38082"/>
    <lineage>
        <taxon>Eukaryota</taxon>
        <taxon>Fungi</taxon>
        <taxon>Dikarya</taxon>
        <taxon>Ascomycota</taxon>
        <taxon>Taphrinomycotina</taxon>
        <taxon>Pneumocystomycetes</taxon>
        <taxon>Pneumocystaceae</taxon>
        <taxon>Pneumocystis</taxon>
    </lineage>
</organism>
<dbReference type="Gene3D" id="3.40.140.10">
    <property type="entry name" value="Cytidine Deaminase, domain 2"/>
    <property type="match status" value="1"/>
</dbReference>
<dbReference type="PANTHER" id="PTHR11079">
    <property type="entry name" value="CYTOSINE DEAMINASE FAMILY MEMBER"/>
    <property type="match status" value="1"/>
</dbReference>
<dbReference type="Proteomes" id="UP000663699">
    <property type="component" value="Chromosome 1"/>
</dbReference>
<proteinExistence type="inferred from homology"/>
<dbReference type="GO" id="GO:0005737">
    <property type="term" value="C:cytoplasm"/>
    <property type="evidence" value="ECO:0007669"/>
    <property type="project" value="TreeGrafter"/>
</dbReference>
<evidence type="ECO:0000256" key="1">
    <source>
        <dbReference type="ARBA" id="ARBA00001947"/>
    </source>
</evidence>
<comment type="cofactor">
    <cofactor evidence="1">
        <name>Zn(2+)</name>
        <dbReference type="ChEBI" id="CHEBI:29105"/>
    </cofactor>
</comment>
<dbReference type="FunFam" id="3.40.140.10:FF:000039">
    <property type="entry name" value="tRNA-specific adenosine deaminase"/>
    <property type="match status" value="1"/>
</dbReference>
<dbReference type="GO" id="GO:0002100">
    <property type="term" value="P:tRNA wobble adenosine to inosine editing"/>
    <property type="evidence" value="ECO:0007669"/>
    <property type="project" value="TreeGrafter"/>
</dbReference>
<evidence type="ECO:0000256" key="2">
    <source>
        <dbReference type="ARBA" id="ARBA00010669"/>
    </source>
</evidence>
<dbReference type="GO" id="GO:0052718">
    <property type="term" value="C:tRNA-specific adenosine-34 deaminase complex"/>
    <property type="evidence" value="ECO:0007669"/>
    <property type="project" value="UniProtKB-ARBA"/>
</dbReference>
<dbReference type="GO" id="GO:0005634">
    <property type="term" value="C:nucleus"/>
    <property type="evidence" value="ECO:0007669"/>
    <property type="project" value="TreeGrafter"/>
</dbReference>
<protein>
    <recommendedName>
        <fullName evidence="3">tRNA(adenine(34)) deaminase</fullName>
        <ecNumber evidence="3">3.5.4.33</ecNumber>
    </recommendedName>
</protein>
<dbReference type="PANTHER" id="PTHR11079:SF149">
    <property type="entry name" value="TRNA-SPECIFIC ADENOSINE DEAMINASE 2"/>
    <property type="match status" value="1"/>
</dbReference>
<keyword evidence="4" id="KW-0819">tRNA processing</keyword>
<evidence type="ECO:0000256" key="7">
    <source>
        <dbReference type="ARBA" id="ARBA00022833"/>
    </source>
</evidence>
<dbReference type="PROSITE" id="PS51747">
    <property type="entry name" value="CYT_DCMP_DEAMINASES_2"/>
    <property type="match status" value="1"/>
</dbReference>
<gene>
    <name evidence="10" type="ORF">MERGE_000380</name>
</gene>
<dbReference type="OrthoDB" id="1701769at2759"/>
<comment type="catalytic activity">
    <reaction evidence="8">
        <text>adenosine(34) in tRNA + H2O + H(+) = inosine(34) in tRNA + NH4(+)</text>
        <dbReference type="Rhea" id="RHEA:43168"/>
        <dbReference type="Rhea" id="RHEA-COMP:10373"/>
        <dbReference type="Rhea" id="RHEA-COMP:10374"/>
        <dbReference type="ChEBI" id="CHEBI:15377"/>
        <dbReference type="ChEBI" id="CHEBI:15378"/>
        <dbReference type="ChEBI" id="CHEBI:28938"/>
        <dbReference type="ChEBI" id="CHEBI:74411"/>
        <dbReference type="ChEBI" id="CHEBI:82852"/>
        <dbReference type="EC" id="3.5.4.33"/>
    </reaction>
</comment>
<keyword evidence="6" id="KW-0378">Hydrolase</keyword>
<evidence type="ECO:0000256" key="4">
    <source>
        <dbReference type="ARBA" id="ARBA00022694"/>
    </source>
</evidence>
<evidence type="ECO:0000256" key="3">
    <source>
        <dbReference type="ARBA" id="ARBA00012740"/>
    </source>
</evidence>
<accession>A0A899FVB1</accession>
<keyword evidence="7" id="KW-0862">Zinc</keyword>
<evidence type="ECO:0000259" key="9">
    <source>
        <dbReference type="PROSITE" id="PS51747"/>
    </source>
</evidence>
<dbReference type="CDD" id="cd01285">
    <property type="entry name" value="nucleoside_deaminase"/>
    <property type="match status" value="1"/>
</dbReference>
<dbReference type="InterPro" id="IPR016193">
    <property type="entry name" value="Cytidine_deaminase-like"/>
</dbReference>
<dbReference type="InterPro" id="IPR002125">
    <property type="entry name" value="CMP_dCMP_dom"/>
</dbReference>
<evidence type="ECO:0000313" key="10">
    <source>
        <dbReference type="EMBL" id="QSL64225.1"/>
    </source>
</evidence>
<dbReference type="GO" id="GO:0046872">
    <property type="term" value="F:metal ion binding"/>
    <property type="evidence" value="ECO:0007669"/>
    <property type="project" value="UniProtKB-KW"/>
</dbReference>
<sequence>MNHKEFMKEALNMAELALKNNEIPIGCVFVHKNKIIAKEMNNTNESLNGTFHCEMVAINKILENYPSKIFEEVDLYVTVEPCIMCASALRQLHIKSVYFGCANERFGGTGSIFRLHDDEGIDPIYPVFPGYYREDAILLLRRFYLQENKKAPKPKPKKNRKMKYDIPLLDLERYSSRAL</sequence>
<dbReference type="EMBL" id="CP054532">
    <property type="protein sequence ID" value="QSL64225.1"/>
    <property type="molecule type" value="Genomic_DNA"/>
</dbReference>
<evidence type="ECO:0000256" key="6">
    <source>
        <dbReference type="ARBA" id="ARBA00022801"/>
    </source>
</evidence>
<name>A0A899FVB1_9ASCO</name>
<reference evidence="10" key="1">
    <citation type="submission" date="2020-06" db="EMBL/GenBank/DDBJ databases">
        <title>Genomes of multiple members of Pneumocystis genus reveal paths to human pathogen Pneumocystis jirovecii.</title>
        <authorList>
            <person name="Cisse O.H."/>
            <person name="Ma L."/>
            <person name="Dekker J."/>
            <person name="Khil P."/>
            <person name="Jo J."/>
            <person name="Brenchley J."/>
            <person name="Blair R."/>
            <person name="Pahar B."/>
            <person name="Chabe M."/>
            <person name="Van Rompay K.A."/>
            <person name="Keesler R."/>
            <person name="Sukura A."/>
            <person name="Hirsch V."/>
            <person name="Kutty G."/>
            <person name="Liu Y."/>
            <person name="Peng L."/>
            <person name="Chen J."/>
            <person name="Song J."/>
            <person name="Weissenbacher-Lang C."/>
            <person name="Xu J."/>
            <person name="Upham N.S."/>
            <person name="Stajich J.E."/>
            <person name="Cuomo C.A."/>
            <person name="Cushion M.T."/>
            <person name="Kovacs J.A."/>
        </authorList>
    </citation>
    <scope>NUCLEOTIDE SEQUENCE</scope>
    <source>
        <strain evidence="10">2A</strain>
    </source>
</reference>
<evidence type="ECO:0000313" key="11">
    <source>
        <dbReference type="Proteomes" id="UP000663699"/>
    </source>
</evidence>
<dbReference type="EC" id="3.5.4.33" evidence="3"/>
<comment type="similarity">
    <text evidence="2">Belongs to the cytidine and deoxycytidylate deaminase family. ADAT2 subfamily.</text>
</comment>
<dbReference type="SUPFAM" id="SSF53927">
    <property type="entry name" value="Cytidine deaminase-like"/>
    <property type="match status" value="1"/>
</dbReference>
<evidence type="ECO:0000256" key="8">
    <source>
        <dbReference type="ARBA" id="ARBA00048045"/>
    </source>
</evidence>
<dbReference type="AlphaFoldDB" id="A0A899FVB1"/>
<keyword evidence="11" id="KW-1185">Reference proteome</keyword>
<feature type="domain" description="CMP/dCMP-type deaminase" evidence="9">
    <location>
        <begin position="1"/>
        <end position="111"/>
    </location>
</feature>
<dbReference type="GO" id="GO:0052717">
    <property type="term" value="F:tRNA-specific adenosine-34 deaminase activity"/>
    <property type="evidence" value="ECO:0007669"/>
    <property type="project" value="UniProtKB-EC"/>
</dbReference>